<evidence type="ECO:0000256" key="1">
    <source>
        <dbReference type="SAM" id="MobiDB-lite"/>
    </source>
</evidence>
<feature type="compositionally biased region" description="Polar residues" evidence="1">
    <location>
        <begin position="21"/>
        <end position="31"/>
    </location>
</feature>
<evidence type="ECO:0000259" key="3">
    <source>
        <dbReference type="PROSITE" id="PS50076"/>
    </source>
</evidence>
<name>A0A0C3CQG5_PILCF</name>
<dbReference type="AlphaFoldDB" id="A0A0C3CQG5"/>
<evidence type="ECO:0000256" key="2">
    <source>
        <dbReference type="SAM" id="Phobius"/>
    </source>
</evidence>
<dbReference type="InterPro" id="IPR036869">
    <property type="entry name" value="J_dom_sf"/>
</dbReference>
<dbReference type="EMBL" id="KN832970">
    <property type="protein sequence ID" value="KIM91902.1"/>
    <property type="molecule type" value="Genomic_DNA"/>
</dbReference>
<organism evidence="4 5">
    <name type="scientific">Piloderma croceum (strain F 1598)</name>
    <dbReference type="NCBI Taxonomy" id="765440"/>
    <lineage>
        <taxon>Eukaryota</taxon>
        <taxon>Fungi</taxon>
        <taxon>Dikarya</taxon>
        <taxon>Basidiomycota</taxon>
        <taxon>Agaricomycotina</taxon>
        <taxon>Agaricomycetes</taxon>
        <taxon>Agaricomycetidae</taxon>
        <taxon>Atheliales</taxon>
        <taxon>Atheliaceae</taxon>
        <taxon>Piloderma</taxon>
    </lineage>
</organism>
<dbReference type="InParanoid" id="A0A0C3CQG5"/>
<proteinExistence type="predicted"/>
<dbReference type="SUPFAM" id="SSF46565">
    <property type="entry name" value="Chaperone J-domain"/>
    <property type="match status" value="1"/>
</dbReference>
<reference evidence="4 5" key="1">
    <citation type="submission" date="2014-04" db="EMBL/GenBank/DDBJ databases">
        <authorList>
            <consortium name="DOE Joint Genome Institute"/>
            <person name="Kuo A."/>
            <person name="Tarkka M."/>
            <person name="Buscot F."/>
            <person name="Kohler A."/>
            <person name="Nagy L.G."/>
            <person name="Floudas D."/>
            <person name="Copeland A."/>
            <person name="Barry K.W."/>
            <person name="Cichocki N."/>
            <person name="Veneault-Fourrey C."/>
            <person name="LaButti K."/>
            <person name="Lindquist E.A."/>
            <person name="Lipzen A."/>
            <person name="Lundell T."/>
            <person name="Morin E."/>
            <person name="Murat C."/>
            <person name="Sun H."/>
            <person name="Tunlid A."/>
            <person name="Henrissat B."/>
            <person name="Grigoriev I.V."/>
            <person name="Hibbett D.S."/>
            <person name="Martin F."/>
            <person name="Nordberg H.P."/>
            <person name="Cantor M.N."/>
            <person name="Hua S.X."/>
        </authorList>
    </citation>
    <scope>NUCLEOTIDE SEQUENCE [LARGE SCALE GENOMIC DNA]</scope>
    <source>
        <strain evidence="4 5">F 1598</strain>
    </source>
</reference>
<feature type="transmembrane region" description="Helical" evidence="2">
    <location>
        <begin position="146"/>
        <end position="164"/>
    </location>
</feature>
<gene>
    <name evidence="4" type="ORF">PILCRDRAFT_103451</name>
</gene>
<accession>A0A0C3CQG5</accession>
<evidence type="ECO:0000313" key="4">
    <source>
        <dbReference type="EMBL" id="KIM91902.1"/>
    </source>
</evidence>
<dbReference type="PRINTS" id="PR00625">
    <property type="entry name" value="JDOMAIN"/>
</dbReference>
<feature type="region of interest" description="Disordered" evidence="1">
    <location>
        <begin position="18"/>
        <end position="40"/>
    </location>
</feature>
<reference evidence="5" key="2">
    <citation type="submission" date="2015-01" db="EMBL/GenBank/DDBJ databases">
        <title>Evolutionary Origins and Diversification of the Mycorrhizal Mutualists.</title>
        <authorList>
            <consortium name="DOE Joint Genome Institute"/>
            <consortium name="Mycorrhizal Genomics Consortium"/>
            <person name="Kohler A."/>
            <person name="Kuo A."/>
            <person name="Nagy L.G."/>
            <person name="Floudas D."/>
            <person name="Copeland A."/>
            <person name="Barry K.W."/>
            <person name="Cichocki N."/>
            <person name="Veneault-Fourrey C."/>
            <person name="LaButti K."/>
            <person name="Lindquist E.A."/>
            <person name="Lipzen A."/>
            <person name="Lundell T."/>
            <person name="Morin E."/>
            <person name="Murat C."/>
            <person name="Riley R."/>
            <person name="Ohm R."/>
            <person name="Sun H."/>
            <person name="Tunlid A."/>
            <person name="Henrissat B."/>
            <person name="Grigoriev I.V."/>
            <person name="Hibbett D.S."/>
            <person name="Martin F."/>
        </authorList>
    </citation>
    <scope>NUCLEOTIDE SEQUENCE [LARGE SCALE GENOMIC DNA]</scope>
    <source>
        <strain evidence="5">F 1598</strain>
    </source>
</reference>
<dbReference type="Gene3D" id="1.10.287.110">
    <property type="entry name" value="DnaJ domain"/>
    <property type="match status" value="1"/>
</dbReference>
<dbReference type="CDD" id="cd06257">
    <property type="entry name" value="DnaJ"/>
    <property type="match status" value="1"/>
</dbReference>
<dbReference type="OrthoDB" id="445556at2759"/>
<keyword evidence="2" id="KW-1133">Transmembrane helix</keyword>
<dbReference type="SMART" id="SM00271">
    <property type="entry name" value="DnaJ"/>
    <property type="match status" value="1"/>
</dbReference>
<evidence type="ECO:0000313" key="5">
    <source>
        <dbReference type="Proteomes" id="UP000054166"/>
    </source>
</evidence>
<sequence>MWAAQRQVSRPLFGRLAGVHSATTRSTSSGSNPYPYPTHTNPNPYQIFHLPHNASQAEVKRRYIDLVRIYHPDSPVSRALPPEVTDGRFQAITKAYDALRGKTPMTPEGIQSTSDAQSPTLAVWRARQARRLDLDAGGDDRWKDRVILFGVIFTIAGFIVQTMLTRREALEEMQRKASHATQNTRTRHAQRTEDWALAASESDETRKKS</sequence>
<feature type="domain" description="J" evidence="3">
    <location>
        <begin position="43"/>
        <end position="104"/>
    </location>
</feature>
<keyword evidence="2" id="KW-0472">Membrane</keyword>
<dbReference type="Proteomes" id="UP000054166">
    <property type="component" value="Unassembled WGS sequence"/>
</dbReference>
<dbReference type="PROSITE" id="PS50076">
    <property type="entry name" value="DNAJ_2"/>
    <property type="match status" value="1"/>
</dbReference>
<dbReference type="STRING" id="765440.A0A0C3CQG5"/>
<dbReference type="HOGENOM" id="CLU_091449_2_0_1"/>
<feature type="region of interest" description="Disordered" evidence="1">
    <location>
        <begin position="175"/>
        <end position="209"/>
    </location>
</feature>
<keyword evidence="5" id="KW-1185">Reference proteome</keyword>
<dbReference type="Pfam" id="PF00226">
    <property type="entry name" value="DnaJ"/>
    <property type="match status" value="1"/>
</dbReference>
<dbReference type="InterPro" id="IPR001623">
    <property type="entry name" value="DnaJ_domain"/>
</dbReference>
<protein>
    <recommendedName>
        <fullName evidence="3">J domain-containing protein</fullName>
    </recommendedName>
</protein>
<keyword evidence="2" id="KW-0812">Transmembrane</keyword>